<dbReference type="PANTHER" id="PTHR10598">
    <property type="entry name" value="SET1/ASH2 HISTONE METHYLTRANSFERASE COMPLEX SUBUNIT ASH2"/>
    <property type="match status" value="1"/>
</dbReference>
<feature type="compositionally biased region" description="Polar residues" evidence="4">
    <location>
        <begin position="526"/>
        <end position="535"/>
    </location>
</feature>
<dbReference type="InterPro" id="IPR043136">
    <property type="entry name" value="B30.2/SPRY_sf"/>
</dbReference>
<dbReference type="Proteomes" id="UP000217199">
    <property type="component" value="Unassembled WGS sequence"/>
</dbReference>
<feature type="compositionally biased region" description="Low complexity" evidence="4">
    <location>
        <begin position="701"/>
        <end position="749"/>
    </location>
</feature>
<evidence type="ECO:0000256" key="1">
    <source>
        <dbReference type="ARBA" id="ARBA00004123"/>
    </source>
</evidence>
<evidence type="ECO:0000256" key="4">
    <source>
        <dbReference type="SAM" id="MobiDB-lite"/>
    </source>
</evidence>
<feature type="region of interest" description="Disordered" evidence="4">
    <location>
        <begin position="300"/>
        <end position="342"/>
    </location>
</feature>
<dbReference type="AlphaFoldDB" id="A0A286UY04"/>
<dbReference type="InterPro" id="IPR037353">
    <property type="entry name" value="ASH2"/>
</dbReference>
<evidence type="ECO:0000313" key="6">
    <source>
        <dbReference type="EMBL" id="PAV24325.1"/>
    </source>
</evidence>
<accession>A0A286UY04</accession>
<sequence length="793" mass="85681">MREASSPPDVSAASTPAPIPTRAPNNRKRKHAAISGANSSAASPAPSDPGVQPEGSLLLAPDTSAPDTLPRLKVSRPPIFVPGDDSPYHTTDQIAVNRRNFRYIPAGFTEPGSKIHCRTIESSPEGYVRVSWEDRSPFVKVTKDGLGLCGEKGYRSARLNVPVREGKWYLEIKVELGGGALNPDSVAAKDGAHVRLGWGRREAMLNCPVGLDGYSYGILDKSGHKVTLSRPRPYGQSFGTGDVIGMYISLPPKRKAKDNDQYDPAHLKRERIAIDFKGQPYFESIEYPQSKEMMALMDSVTNKQKATSSTPTSTKKSATVKNVPERGRANKPPPEPSPLRPLPVLRGSNIAFFVNGVSQGIAFQDIYDYLQLRTVPSARKDRSRRRIREGYVEHTENPFDDGWLGYYPFISLFNGARVRINPGPDFEFAPPPDIEGHLTGDPDSIDTKERTWRPLCERYAEHMQEQWDLDAKEEAEAQELAQKPPPKERAPPPPVAERPSRTTQHKSKAQSRGSRGATPRGGNTPARGTTPTRGATPNPNLNHNSNPSVTNSASSTTLSAPQPVSVSTSSLSRLVVAPSTPDYLAPSQLGTPTDLSSSNPGLGASPSQTQPQPDESGSLTIMVPIAVPVSVSVPGPAPGSGLVPVPAPAPAPTELTPEQIEKERKIALAKERKRIREKERRARIKEEKLRAKAEAEAAALALSQAQAQAQAQDQAPVQTQAEGEVGQVEGAGSRAGAEAEAQEQQMQMQVDRSIPDQKVVSAPVSDKPKAKSDVPLTSSEGDVPMDQDKQHGL</sequence>
<feature type="compositionally biased region" description="Low complexity" evidence="4">
    <location>
        <begin position="564"/>
        <end position="576"/>
    </location>
</feature>
<feature type="domain" description="B30.2/SPRY" evidence="5">
    <location>
        <begin position="107"/>
        <end position="308"/>
    </location>
</feature>
<feature type="compositionally biased region" description="Pro residues" evidence="4">
    <location>
        <begin position="331"/>
        <end position="341"/>
    </location>
</feature>
<evidence type="ECO:0000256" key="2">
    <source>
        <dbReference type="ARBA" id="ARBA00023242"/>
    </source>
</evidence>
<dbReference type="FunCoup" id="A0A286UY04">
    <property type="interactions" value="405"/>
</dbReference>
<feature type="compositionally biased region" description="Low complexity" evidence="4">
    <location>
        <begin position="33"/>
        <end position="49"/>
    </location>
</feature>
<keyword evidence="2" id="KW-0539">Nucleus</keyword>
<dbReference type="GO" id="GO:0000976">
    <property type="term" value="F:transcription cis-regulatory region binding"/>
    <property type="evidence" value="ECO:0007669"/>
    <property type="project" value="TreeGrafter"/>
</dbReference>
<evidence type="ECO:0000259" key="5">
    <source>
        <dbReference type="PROSITE" id="PS50188"/>
    </source>
</evidence>
<dbReference type="InterPro" id="IPR013320">
    <property type="entry name" value="ConA-like_dom_sf"/>
</dbReference>
<evidence type="ECO:0000313" key="7">
    <source>
        <dbReference type="Proteomes" id="UP000217199"/>
    </source>
</evidence>
<gene>
    <name evidence="6" type="ORF">PNOK_0139300</name>
</gene>
<dbReference type="SUPFAM" id="SSF49899">
    <property type="entry name" value="Concanavalin A-like lectins/glucanases"/>
    <property type="match status" value="1"/>
</dbReference>
<organism evidence="6 7">
    <name type="scientific">Pyrrhoderma noxium</name>
    <dbReference type="NCBI Taxonomy" id="2282107"/>
    <lineage>
        <taxon>Eukaryota</taxon>
        <taxon>Fungi</taxon>
        <taxon>Dikarya</taxon>
        <taxon>Basidiomycota</taxon>
        <taxon>Agaricomycotina</taxon>
        <taxon>Agaricomycetes</taxon>
        <taxon>Hymenochaetales</taxon>
        <taxon>Hymenochaetaceae</taxon>
        <taxon>Pyrrhoderma</taxon>
    </lineage>
</organism>
<dbReference type="EMBL" id="NBII01000001">
    <property type="protein sequence ID" value="PAV24325.1"/>
    <property type="molecule type" value="Genomic_DNA"/>
</dbReference>
<feature type="compositionally biased region" description="Polar residues" evidence="4">
    <location>
        <begin position="549"/>
        <end position="562"/>
    </location>
</feature>
<dbReference type="STRING" id="2282107.A0A286UY04"/>
<feature type="compositionally biased region" description="Polar residues" evidence="4">
    <location>
        <begin position="588"/>
        <end position="619"/>
    </location>
</feature>
<dbReference type="GO" id="GO:0048188">
    <property type="term" value="C:Set1C/COMPASS complex"/>
    <property type="evidence" value="ECO:0007669"/>
    <property type="project" value="InterPro"/>
</dbReference>
<keyword evidence="7" id="KW-1185">Reference proteome</keyword>
<protein>
    <submittedName>
        <fullName evidence="6">COMPASS complex</fullName>
    </submittedName>
</protein>
<feature type="compositionally biased region" description="Low complexity" evidence="4">
    <location>
        <begin position="537"/>
        <end position="548"/>
    </location>
</feature>
<feature type="compositionally biased region" description="Low complexity" evidence="4">
    <location>
        <begin position="303"/>
        <end position="321"/>
    </location>
</feature>
<dbReference type="PANTHER" id="PTHR10598:SF0">
    <property type="entry name" value="SET1_ASH2 HISTONE METHYLTRANSFERASE COMPLEX SUBUNIT ASH2"/>
    <property type="match status" value="1"/>
</dbReference>
<dbReference type="InParanoid" id="A0A286UY04"/>
<dbReference type="SMART" id="SM00449">
    <property type="entry name" value="SPRY"/>
    <property type="match status" value="1"/>
</dbReference>
<dbReference type="PROSITE" id="PS50188">
    <property type="entry name" value="B302_SPRY"/>
    <property type="match status" value="1"/>
</dbReference>
<dbReference type="InterPro" id="IPR001870">
    <property type="entry name" value="B30.2/SPRY"/>
</dbReference>
<feature type="region of interest" description="Disordered" evidence="4">
    <location>
        <begin position="1"/>
        <end position="86"/>
    </location>
</feature>
<dbReference type="InterPro" id="IPR003877">
    <property type="entry name" value="SPRY_dom"/>
</dbReference>
<proteinExistence type="inferred from homology"/>
<name>A0A286UY04_9AGAM</name>
<dbReference type="Gene3D" id="2.60.120.920">
    <property type="match status" value="1"/>
</dbReference>
<feature type="region of interest" description="Disordered" evidence="4">
    <location>
        <begin position="701"/>
        <end position="793"/>
    </location>
</feature>
<comment type="caution">
    <text evidence="6">The sequence shown here is derived from an EMBL/GenBank/DDBJ whole genome shotgun (WGS) entry which is preliminary data.</text>
</comment>
<feature type="region of interest" description="Disordered" evidence="4">
    <location>
        <begin position="474"/>
        <end position="619"/>
    </location>
</feature>
<dbReference type="CDD" id="cd12872">
    <property type="entry name" value="SPRY_Ash2"/>
    <property type="match status" value="1"/>
</dbReference>
<evidence type="ECO:0000256" key="3">
    <source>
        <dbReference type="ARBA" id="ARBA00038149"/>
    </source>
</evidence>
<dbReference type="OrthoDB" id="10266026at2759"/>
<reference evidence="6 7" key="1">
    <citation type="journal article" date="2017" name="Mol. Ecol.">
        <title>Comparative and population genomic landscape of Phellinus noxius: A hypervariable fungus causing root rot in trees.</title>
        <authorList>
            <person name="Chung C.L."/>
            <person name="Lee T.J."/>
            <person name="Akiba M."/>
            <person name="Lee H.H."/>
            <person name="Kuo T.H."/>
            <person name="Liu D."/>
            <person name="Ke H.M."/>
            <person name="Yokoi T."/>
            <person name="Roa M.B."/>
            <person name="Lu M.J."/>
            <person name="Chang Y.Y."/>
            <person name="Ann P.J."/>
            <person name="Tsai J.N."/>
            <person name="Chen C.Y."/>
            <person name="Tzean S.S."/>
            <person name="Ota Y."/>
            <person name="Hattori T."/>
            <person name="Sahashi N."/>
            <person name="Liou R.F."/>
            <person name="Kikuchi T."/>
            <person name="Tsai I.J."/>
        </authorList>
    </citation>
    <scope>NUCLEOTIDE SEQUENCE [LARGE SCALE GENOMIC DNA]</scope>
    <source>
        <strain evidence="6 7">FFPRI411160</strain>
    </source>
</reference>
<comment type="subcellular location">
    <subcellularLocation>
        <location evidence="1">Nucleus</location>
    </subcellularLocation>
</comment>
<comment type="similarity">
    <text evidence="3">Belongs to the cclA family.</text>
</comment>